<feature type="domain" description="Rab3GAP regulatory subunit C-terminal" evidence="7">
    <location>
        <begin position="506"/>
        <end position="782"/>
    </location>
</feature>
<protein>
    <submittedName>
        <fullName evidence="8">Rab3 GTPase-activating protein non-catalytic subunit</fullName>
    </submittedName>
</protein>
<name>A0A482VF14_ASBVE</name>
<keyword evidence="3" id="KW-0343">GTPase activation</keyword>
<evidence type="ECO:0000313" key="8">
    <source>
        <dbReference type="EMBL" id="RZC00552.1"/>
    </source>
</evidence>
<reference evidence="8 9" key="1">
    <citation type="submission" date="2017-03" db="EMBL/GenBank/DDBJ databases">
        <title>Genome of the blue death feigning beetle - Asbolus verrucosus.</title>
        <authorList>
            <person name="Rider S.D."/>
        </authorList>
    </citation>
    <scope>NUCLEOTIDE SEQUENCE [LARGE SCALE GENOMIC DNA]</scope>
    <source>
        <strain evidence="8">Butters</strain>
        <tissue evidence="8">Head and leg muscle</tissue>
    </source>
</reference>
<dbReference type="GO" id="GO:0005737">
    <property type="term" value="C:cytoplasm"/>
    <property type="evidence" value="ECO:0007669"/>
    <property type="project" value="UniProtKB-SubCell"/>
</dbReference>
<accession>A0A482VF14</accession>
<comment type="subcellular location">
    <subcellularLocation>
        <location evidence="1">Cytoplasm</location>
    </subcellularLocation>
</comment>
<feature type="non-terminal residue" evidence="8">
    <location>
        <position position="838"/>
    </location>
</feature>
<feature type="domain" description="Rab3-GAP regulatory subunit N-terminal" evidence="6">
    <location>
        <begin position="5"/>
        <end position="242"/>
    </location>
</feature>
<dbReference type="InterPro" id="IPR026059">
    <property type="entry name" value="Rab3GAP2"/>
</dbReference>
<dbReference type="InterPro" id="IPR029257">
    <property type="entry name" value="RAB3GAP2_C"/>
</dbReference>
<dbReference type="AlphaFoldDB" id="A0A482VF14"/>
<gene>
    <name evidence="8" type="ORF">BDFB_002279</name>
</gene>
<proteinExistence type="inferred from homology"/>
<dbReference type="STRING" id="1661398.A0A482VF14"/>
<evidence type="ECO:0000259" key="7">
    <source>
        <dbReference type="Pfam" id="PF14656"/>
    </source>
</evidence>
<dbReference type="EMBL" id="QDEB01106107">
    <property type="protein sequence ID" value="RZC00552.1"/>
    <property type="molecule type" value="Genomic_DNA"/>
</dbReference>
<keyword evidence="9" id="KW-1185">Reference proteome</keyword>
<dbReference type="PANTHER" id="PTHR12472">
    <property type="entry name" value="RAB3-GAP REGULATORY DOMAIN"/>
    <property type="match status" value="1"/>
</dbReference>
<feature type="region of interest" description="Disordered" evidence="5">
    <location>
        <begin position="690"/>
        <end position="709"/>
    </location>
</feature>
<evidence type="ECO:0000259" key="6">
    <source>
        <dbReference type="Pfam" id="PF14655"/>
    </source>
</evidence>
<feature type="non-terminal residue" evidence="8">
    <location>
        <position position="1"/>
    </location>
</feature>
<dbReference type="Proteomes" id="UP000292052">
    <property type="component" value="Unassembled WGS sequence"/>
</dbReference>
<evidence type="ECO:0000256" key="2">
    <source>
        <dbReference type="ARBA" id="ARBA00008153"/>
    </source>
</evidence>
<dbReference type="PANTHER" id="PTHR12472:SF0">
    <property type="entry name" value="RAB3 GTPASE-ACTIVATING PROTEIN NON-CATALYTIC SUBUNIT"/>
    <property type="match status" value="1"/>
</dbReference>
<dbReference type="GO" id="GO:0005096">
    <property type="term" value="F:GTPase activator activity"/>
    <property type="evidence" value="ECO:0007669"/>
    <property type="project" value="UniProtKB-KW"/>
</dbReference>
<keyword evidence="4" id="KW-0963">Cytoplasm</keyword>
<dbReference type="Pfam" id="PF14656">
    <property type="entry name" value="RAB3GAP2_C"/>
    <property type="match status" value="1"/>
</dbReference>
<dbReference type="Pfam" id="PF14655">
    <property type="entry name" value="RAB3GAP2_N"/>
    <property type="match status" value="1"/>
</dbReference>
<evidence type="ECO:0000256" key="1">
    <source>
        <dbReference type="ARBA" id="ARBA00004496"/>
    </source>
</evidence>
<evidence type="ECO:0000256" key="5">
    <source>
        <dbReference type="SAM" id="MobiDB-lite"/>
    </source>
</evidence>
<evidence type="ECO:0000313" key="9">
    <source>
        <dbReference type="Proteomes" id="UP000292052"/>
    </source>
</evidence>
<feature type="compositionally biased region" description="Basic and acidic residues" evidence="5">
    <location>
        <begin position="690"/>
        <end position="700"/>
    </location>
</feature>
<comment type="caution">
    <text evidence="8">The sequence shown here is derived from an EMBL/GenBank/DDBJ whole genome shotgun (WGS) entry which is preliminary data.</text>
</comment>
<organism evidence="8 9">
    <name type="scientific">Asbolus verrucosus</name>
    <name type="common">Desert ironclad beetle</name>
    <dbReference type="NCBI Taxonomy" id="1661398"/>
    <lineage>
        <taxon>Eukaryota</taxon>
        <taxon>Metazoa</taxon>
        <taxon>Ecdysozoa</taxon>
        <taxon>Arthropoda</taxon>
        <taxon>Hexapoda</taxon>
        <taxon>Insecta</taxon>
        <taxon>Pterygota</taxon>
        <taxon>Neoptera</taxon>
        <taxon>Endopterygota</taxon>
        <taxon>Coleoptera</taxon>
        <taxon>Polyphaga</taxon>
        <taxon>Cucujiformia</taxon>
        <taxon>Tenebrionidae</taxon>
        <taxon>Pimeliinae</taxon>
        <taxon>Asbolus</taxon>
    </lineage>
</organism>
<dbReference type="InterPro" id="IPR032839">
    <property type="entry name" value="RAB3GAP_N"/>
</dbReference>
<evidence type="ECO:0000256" key="3">
    <source>
        <dbReference type="ARBA" id="ARBA00022468"/>
    </source>
</evidence>
<sequence>QAKGDTLEPSQGNITPKKWGFQDQATINDVAVVGVNLHGTFDHLLTASTYGGFDTKYRSSAPYNNLVLAAGSRPFVGFHYALEGCPQPVFSDVAKAVATKLKSALPGWLTGSKTTVEKPMTVAMQPSETMGCRFGLCDLRRTASSIVLSPDHKLAAVSDALGRVILMDAYRGITLRIFKGYREAQCSFIQVPDERHSKHRIGNKVALFLVIYSPKKGTLEIFTVQQGQKVTTFSASRFSRLIYNNYGLMGFTTTSKSRYICQFDTVLIDNDGQIKEISIPFHFALSEKNNKRARDIHLFKKLKQFLKHDECEKEELESEVFNICTELKTTELKMQTLELLLADKNLPAEVILKCVQYFLEDSNETEVDNLKIVSENVRLLISFYVFTKNQELDLKNGNSEEESEETKLNLETKQLGNLQKFLDLSTIKDQQPTELKVDFLEAGELSPSEFISVFDVNHQGIINLKQNVDDSLLFRTSELIFKKYVQNPKLDGLAEQIQTNKMKTKDLFYLLIQYWVNRPLNNNINLELEMNNLFSLISVLVKTANHEDVMADYNSTSKFWGGVREILANSSKPFPALTAAILCKNVSEKIEASTSLDEENIEILSQESIEWTLLIGKLEDVSLLNIILSNKPTAKYANLPKLKHEHIDISLKYILEKGKGSVSELVARWLTRCGIDPENIVVNDALLKKSQEEDSSKSSEGDDDDLPEQDIMPHKIEEVQSEQVFEHLNLLRSQFPYSLEASVILTNMCWEYALAWQKDIENLANLEACIKCLTHISGDCLKRDCVSKTLVYLIIKWRYFWALQQIFWILTWMQFSKVLEFLSRLFILNQFGKTARNL</sequence>
<comment type="similarity">
    <text evidence="2">Belongs to the Rab3-GAP regulatory subunit family.</text>
</comment>
<evidence type="ECO:0000256" key="4">
    <source>
        <dbReference type="ARBA" id="ARBA00022490"/>
    </source>
</evidence>
<dbReference type="OrthoDB" id="2019917at2759"/>